<dbReference type="EMBL" id="PVWQ01000004">
    <property type="protein sequence ID" value="RDW83611.1"/>
    <property type="molecule type" value="Genomic_DNA"/>
</dbReference>
<dbReference type="SUPFAM" id="SSF54695">
    <property type="entry name" value="POZ domain"/>
    <property type="match status" value="1"/>
</dbReference>
<feature type="domain" description="BTB" evidence="2">
    <location>
        <begin position="67"/>
        <end position="152"/>
    </location>
</feature>
<dbReference type="RefSeq" id="XP_026604949.1">
    <property type="nucleotide sequence ID" value="XM_026745953.1"/>
</dbReference>
<dbReference type="OrthoDB" id="4502132at2759"/>
<evidence type="ECO:0000259" key="2">
    <source>
        <dbReference type="Pfam" id="PF00651"/>
    </source>
</evidence>
<gene>
    <name evidence="3" type="ORF">DSM5745_03937</name>
</gene>
<evidence type="ECO:0000313" key="3">
    <source>
        <dbReference type="EMBL" id="RDW83611.1"/>
    </source>
</evidence>
<dbReference type="CDD" id="cd18186">
    <property type="entry name" value="BTB_POZ_ZBTB_KLHL-like"/>
    <property type="match status" value="1"/>
</dbReference>
<sequence>MPEPEPAPESEVEQGVPYLEGPYDEPVAEPAGVPTPETPEDPIPAATEYPAEPASLEEIAEMPTYRIRVSAKHLMLASPYFKKMLTGGWKESLAYQQKGSVEITAEDWDLEALLILLRAIHCQHHLIPESLELETLAKVAVIADYYDCKDVVYAWGRATWMRTLVADLPEESGKTLLTAGITSRGTEQPKRVIDRSVIPVSRG</sequence>
<reference evidence="3 4" key="1">
    <citation type="journal article" date="2018" name="IMA Fungus">
        <title>IMA Genome-F 9: Draft genome sequence of Annulohypoxylon stygium, Aspergillus mulundensis, Berkeleyomyces basicola (syn. Thielaviopsis basicola), Ceratocystis smalleyi, two Cercospora beticola strains, Coleophoma cylindrospora, Fusarium fracticaudum, Phialophora cf. hyalina, and Morchella septimelata.</title>
        <authorList>
            <person name="Wingfield B.D."/>
            <person name="Bills G.F."/>
            <person name="Dong Y."/>
            <person name="Huang W."/>
            <person name="Nel W.J."/>
            <person name="Swalarsk-Parry B.S."/>
            <person name="Vaghefi N."/>
            <person name="Wilken P.M."/>
            <person name="An Z."/>
            <person name="de Beer Z.W."/>
            <person name="De Vos L."/>
            <person name="Chen L."/>
            <person name="Duong T.A."/>
            <person name="Gao Y."/>
            <person name="Hammerbacher A."/>
            <person name="Kikkert J.R."/>
            <person name="Li Y."/>
            <person name="Li H."/>
            <person name="Li K."/>
            <person name="Li Q."/>
            <person name="Liu X."/>
            <person name="Ma X."/>
            <person name="Naidoo K."/>
            <person name="Pethybridge S.J."/>
            <person name="Sun J."/>
            <person name="Steenkamp E.T."/>
            <person name="van der Nest M.A."/>
            <person name="van Wyk S."/>
            <person name="Wingfield M.J."/>
            <person name="Xiong C."/>
            <person name="Yue Q."/>
            <person name="Zhang X."/>
        </authorList>
    </citation>
    <scope>NUCLEOTIDE SEQUENCE [LARGE SCALE GENOMIC DNA]</scope>
    <source>
        <strain evidence="3 4">DSM 5745</strain>
    </source>
</reference>
<feature type="compositionally biased region" description="Acidic residues" evidence="1">
    <location>
        <begin position="1"/>
        <end position="12"/>
    </location>
</feature>
<dbReference type="InterPro" id="IPR000210">
    <property type="entry name" value="BTB/POZ_dom"/>
</dbReference>
<dbReference type="Proteomes" id="UP000256690">
    <property type="component" value="Unassembled WGS sequence"/>
</dbReference>
<name>A0A3D8SBQ1_9EURO</name>
<dbReference type="Gene3D" id="3.30.710.10">
    <property type="entry name" value="Potassium Channel Kv1.1, Chain A"/>
    <property type="match status" value="1"/>
</dbReference>
<organism evidence="3 4">
    <name type="scientific">Aspergillus mulundensis</name>
    <dbReference type="NCBI Taxonomy" id="1810919"/>
    <lineage>
        <taxon>Eukaryota</taxon>
        <taxon>Fungi</taxon>
        <taxon>Dikarya</taxon>
        <taxon>Ascomycota</taxon>
        <taxon>Pezizomycotina</taxon>
        <taxon>Eurotiomycetes</taxon>
        <taxon>Eurotiomycetidae</taxon>
        <taxon>Eurotiales</taxon>
        <taxon>Aspergillaceae</taxon>
        <taxon>Aspergillus</taxon>
        <taxon>Aspergillus subgen. Nidulantes</taxon>
    </lineage>
</organism>
<dbReference type="GeneID" id="38114307"/>
<dbReference type="InterPro" id="IPR011333">
    <property type="entry name" value="SKP1/BTB/POZ_sf"/>
</dbReference>
<feature type="region of interest" description="Disordered" evidence="1">
    <location>
        <begin position="1"/>
        <end position="45"/>
    </location>
</feature>
<protein>
    <recommendedName>
        <fullName evidence="2">BTB domain-containing protein</fullName>
    </recommendedName>
</protein>
<dbReference type="Pfam" id="PF00651">
    <property type="entry name" value="BTB"/>
    <property type="match status" value="1"/>
</dbReference>
<dbReference type="AlphaFoldDB" id="A0A3D8SBQ1"/>
<comment type="caution">
    <text evidence="3">The sequence shown here is derived from an EMBL/GenBank/DDBJ whole genome shotgun (WGS) entry which is preliminary data.</text>
</comment>
<proteinExistence type="predicted"/>
<evidence type="ECO:0000313" key="4">
    <source>
        <dbReference type="Proteomes" id="UP000256690"/>
    </source>
</evidence>
<dbReference type="STRING" id="1810919.A0A3D8SBQ1"/>
<accession>A0A3D8SBQ1</accession>
<evidence type="ECO:0000256" key="1">
    <source>
        <dbReference type="SAM" id="MobiDB-lite"/>
    </source>
</evidence>
<keyword evidence="4" id="KW-1185">Reference proteome</keyword>